<dbReference type="InterPro" id="IPR001607">
    <property type="entry name" value="Znf_UBP"/>
</dbReference>
<feature type="region of interest" description="Disordered" evidence="23">
    <location>
        <begin position="307"/>
        <end position="335"/>
    </location>
</feature>
<dbReference type="Pfam" id="PF06337">
    <property type="entry name" value="DUSP"/>
    <property type="match status" value="2"/>
</dbReference>
<comment type="catalytic activity">
    <reaction evidence="1 22">
        <text>Thiol-dependent hydrolysis of ester, thioester, amide, peptide and isopeptide bonds formed by the C-terminal Gly of ubiquitin (a 76-residue protein attached to proteins as an intracellular targeting signal).</text>
        <dbReference type="EC" id="3.4.19.12"/>
    </reaction>
</comment>
<feature type="domain" description="UBP-type" evidence="25">
    <location>
        <begin position="1"/>
        <end position="56"/>
    </location>
</feature>
<evidence type="ECO:0000256" key="9">
    <source>
        <dbReference type="ARBA" id="ARBA00022670"/>
    </source>
</evidence>
<dbReference type="SUPFAM" id="SSF54001">
    <property type="entry name" value="Cysteine proteinases"/>
    <property type="match status" value="1"/>
</dbReference>
<evidence type="ECO:0000256" key="4">
    <source>
        <dbReference type="ARBA" id="ARBA00004556"/>
    </source>
</evidence>
<dbReference type="PROSITE" id="PS50271">
    <property type="entry name" value="ZF_UBP"/>
    <property type="match status" value="1"/>
</dbReference>
<evidence type="ECO:0000256" key="19">
    <source>
        <dbReference type="ARBA" id="ARBA00023212"/>
    </source>
</evidence>
<evidence type="ECO:0000256" key="2">
    <source>
        <dbReference type="ARBA" id="ARBA00004240"/>
    </source>
</evidence>
<evidence type="ECO:0000256" key="20">
    <source>
        <dbReference type="ARBA" id="ARBA00061890"/>
    </source>
</evidence>
<dbReference type="GO" id="GO:0005813">
    <property type="term" value="C:centrosome"/>
    <property type="evidence" value="ECO:0007669"/>
    <property type="project" value="UniProtKB-SubCell"/>
</dbReference>
<comment type="similarity">
    <text evidence="5">Belongs to the peptidase C19 family. USP20/USP33 subfamily.</text>
</comment>
<dbReference type="InterPro" id="IPR050185">
    <property type="entry name" value="Ub_carboxyl-term_hydrolase"/>
</dbReference>
<keyword evidence="11" id="KW-0677">Repeat</keyword>
<keyword evidence="8" id="KW-0254">Endocytosis</keyword>
<dbReference type="Pfam" id="PF02148">
    <property type="entry name" value="zf-UBP"/>
    <property type="match status" value="1"/>
</dbReference>
<dbReference type="InterPro" id="IPR018200">
    <property type="entry name" value="USP_CS"/>
</dbReference>
<dbReference type="InterPro" id="IPR038765">
    <property type="entry name" value="Papain-like_cys_pep_sf"/>
</dbReference>
<evidence type="ECO:0000256" key="21">
    <source>
        <dbReference type="PROSITE-ProRule" id="PRU00502"/>
    </source>
</evidence>
<dbReference type="GO" id="GO:0006508">
    <property type="term" value="P:proteolysis"/>
    <property type="evidence" value="ECO:0007669"/>
    <property type="project" value="UniProtKB-KW"/>
</dbReference>
<proteinExistence type="inferred from homology"/>
<comment type="subunit">
    <text evidence="20">Interacts with VHL, leading to its ubiquitination and subsequent degradation. Interacts with CCP110. Interacts with DIO2. Interacts with HIF1A. Interacts with ADRB2. Interacts with USP18.</text>
</comment>
<dbReference type="FunFam" id="3.90.70.10:FF:000120">
    <property type="entry name" value="Ubiquitinyl hydrolase 1"/>
    <property type="match status" value="1"/>
</dbReference>
<sequence>ESFADHSTLHAQAKKHNLTVNLTTFRVWCYACEKEVFLDQRKGQIPSPLGRNVESSTSGKFHASLVCALGLTGMKNLGNSCYMNAALQALSNCPPLTQFFLECGGLVRTDKKPALCKSYQKLVSEVWHKKRPSYVVPSSLSHGIKLVNPMFRGYAQQDTQEFLRCLMDQLHEELKEPIVAETRDLDTGDQDDKREGDRSPSEDEFLSCDSSSDRGEGDGQSRTSGGVGSSSLAETELLIQDEAGRGISEKERMKDRKFSCGHRRSNSEQLIFITGFHQCSSASPFSQTEPDNDAYVRCSSRPCSPVHHEMHSKLSSSPPRSSPARLGPSYVLKKGSASGKKKKELRYRSVISDIFDGSILSLVQCLTCDRVSTTVETFQDLSLPIPGKEDLAKLHSAIYQNVPAKTGTCGDNYASQGWIAFIMEYIRRFVVSCIPSWFWGPVVTLEDCLAAFFAADELKGDNMYSCERCKNKTVLWCSLSLVMYSFKINSHVSFPLEGLDLRPFLAKECVSQITTYDLLSVICHHGTAGSGHYIAYCQNVINGQWYEFDDQYVTEVHETVVQNAEAYVLFYRKSSEEAVRERQKVVSLASMKEHSLLQFYISREWLNKFNTFAEPGPITNHTFLCSHGGIPPNKYHYIDDLVLILPQNVWEYLYNRFGGGPAVNHLYVCSICQVEIEALAKRRRIEIDTFIKLNKAFQAEESPSVIYCISMQWFREWEAFVKGKDNEPPGPIDNSKIALTKAGGHVQVKQGADYGQISEETWIYLSTLYGGGPEIAIRQNVAQVQELENLHGEQKIEAETRAV</sequence>
<dbReference type="GO" id="GO:0005783">
    <property type="term" value="C:endoplasmic reticulum"/>
    <property type="evidence" value="ECO:0007669"/>
    <property type="project" value="UniProtKB-SubCell"/>
</dbReference>
<evidence type="ECO:0000256" key="17">
    <source>
        <dbReference type="ARBA" id="ARBA00022833"/>
    </source>
</evidence>
<organism evidence="27 28">
    <name type="scientific">Cairina moschata</name>
    <name type="common">Muscovy duck</name>
    <dbReference type="NCBI Taxonomy" id="8855"/>
    <lineage>
        <taxon>Eukaryota</taxon>
        <taxon>Metazoa</taxon>
        <taxon>Chordata</taxon>
        <taxon>Craniata</taxon>
        <taxon>Vertebrata</taxon>
        <taxon>Euteleostomi</taxon>
        <taxon>Archelosauria</taxon>
        <taxon>Archosauria</taxon>
        <taxon>Dinosauria</taxon>
        <taxon>Saurischia</taxon>
        <taxon>Theropoda</taxon>
        <taxon>Coelurosauria</taxon>
        <taxon>Aves</taxon>
        <taxon>Neognathae</taxon>
        <taxon>Galloanserae</taxon>
        <taxon>Anseriformes</taxon>
        <taxon>Anatidae</taxon>
        <taxon>Anatinae</taxon>
        <taxon>Cairina</taxon>
    </lineage>
</organism>
<dbReference type="AlphaFoldDB" id="A0A8C3C7Z8"/>
<evidence type="ECO:0000259" key="24">
    <source>
        <dbReference type="PROSITE" id="PS50235"/>
    </source>
</evidence>
<dbReference type="PROSITE" id="PS50235">
    <property type="entry name" value="USP_3"/>
    <property type="match status" value="1"/>
</dbReference>
<dbReference type="Gene3D" id="3.90.70.10">
    <property type="entry name" value="Cysteine proteinases"/>
    <property type="match status" value="2"/>
</dbReference>
<dbReference type="InterPro" id="IPR035927">
    <property type="entry name" value="DUSP-like_sf"/>
</dbReference>
<accession>A0A8C3C7Z8</accession>
<evidence type="ECO:0000313" key="28">
    <source>
        <dbReference type="Proteomes" id="UP000694556"/>
    </source>
</evidence>
<evidence type="ECO:0000256" key="5">
    <source>
        <dbReference type="ARBA" id="ARBA00008269"/>
    </source>
</evidence>
<evidence type="ECO:0000256" key="7">
    <source>
        <dbReference type="ARBA" id="ARBA00022553"/>
    </source>
</evidence>
<dbReference type="PANTHER" id="PTHR21646">
    <property type="entry name" value="UBIQUITIN CARBOXYL-TERMINAL HYDROLASE"/>
    <property type="match status" value="1"/>
</dbReference>
<keyword evidence="14 22" id="KW-0378">Hydrolase</keyword>
<evidence type="ECO:0000256" key="6">
    <source>
        <dbReference type="ARBA" id="ARBA00022490"/>
    </source>
</evidence>
<evidence type="ECO:0000256" key="11">
    <source>
        <dbReference type="ARBA" id="ARBA00022737"/>
    </source>
</evidence>
<feature type="compositionally biased region" description="Polar residues" evidence="23">
    <location>
        <begin position="220"/>
        <end position="233"/>
    </location>
</feature>
<dbReference type="InterPro" id="IPR001394">
    <property type="entry name" value="Peptidase_C19_UCH"/>
</dbReference>
<keyword evidence="12 21" id="KW-0863">Zinc-finger</keyword>
<feature type="compositionally biased region" description="Basic and acidic residues" evidence="23">
    <location>
        <begin position="242"/>
        <end position="258"/>
    </location>
</feature>
<feature type="domain" description="USP" evidence="24">
    <location>
        <begin position="72"/>
        <end position="574"/>
    </location>
</feature>
<feature type="domain" description="DUSP" evidence="26">
    <location>
        <begin position="576"/>
        <end position="669"/>
    </location>
</feature>
<evidence type="ECO:0000256" key="8">
    <source>
        <dbReference type="ARBA" id="ARBA00022583"/>
    </source>
</evidence>
<evidence type="ECO:0000256" key="10">
    <source>
        <dbReference type="ARBA" id="ARBA00022723"/>
    </source>
</evidence>
<dbReference type="GO" id="GO:0016579">
    <property type="term" value="P:protein deubiquitination"/>
    <property type="evidence" value="ECO:0007669"/>
    <property type="project" value="InterPro"/>
</dbReference>
<dbReference type="Pfam" id="PF00443">
    <property type="entry name" value="UCH"/>
    <property type="match status" value="1"/>
</dbReference>
<dbReference type="InterPro" id="IPR028889">
    <property type="entry name" value="USP"/>
</dbReference>
<dbReference type="GO" id="GO:0008270">
    <property type="term" value="F:zinc ion binding"/>
    <property type="evidence" value="ECO:0007669"/>
    <property type="project" value="UniProtKB-KW"/>
</dbReference>
<keyword evidence="28" id="KW-1185">Reference proteome</keyword>
<dbReference type="PROSITE" id="PS51283">
    <property type="entry name" value="DUSP"/>
    <property type="match status" value="2"/>
</dbReference>
<reference evidence="27" key="1">
    <citation type="submission" date="2018-09" db="EMBL/GenBank/DDBJ databases">
        <title>Common duck and Muscovy duck high density SNP chip.</title>
        <authorList>
            <person name="Vignal A."/>
            <person name="Thebault N."/>
            <person name="Warren W.C."/>
        </authorList>
    </citation>
    <scope>NUCLEOTIDE SEQUENCE [LARGE SCALE GENOMIC DNA]</scope>
</reference>
<dbReference type="GO" id="GO:0004843">
    <property type="term" value="F:cysteine-type deubiquitinase activity"/>
    <property type="evidence" value="ECO:0007669"/>
    <property type="project" value="UniProtKB-UniRule"/>
</dbReference>
<keyword evidence="15 22" id="KW-0788">Thiol protease</keyword>
<dbReference type="SUPFAM" id="SSF57850">
    <property type="entry name" value="RING/U-box"/>
    <property type="match status" value="1"/>
</dbReference>
<evidence type="ECO:0000256" key="13">
    <source>
        <dbReference type="ARBA" id="ARBA00022786"/>
    </source>
</evidence>
<keyword evidence="10" id="KW-0479">Metal-binding</keyword>
<evidence type="ECO:0000259" key="26">
    <source>
        <dbReference type="PROSITE" id="PS51283"/>
    </source>
</evidence>
<keyword evidence="16" id="KW-0256">Endoplasmic reticulum</keyword>
<evidence type="ECO:0000256" key="18">
    <source>
        <dbReference type="ARBA" id="ARBA00022843"/>
    </source>
</evidence>
<reference evidence="27" key="3">
    <citation type="submission" date="2025-09" db="UniProtKB">
        <authorList>
            <consortium name="Ensembl"/>
        </authorList>
    </citation>
    <scope>IDENTIFICATION</scope>
</reference>
<dbReference type="SMART" id="SM00695">
    <property type="entry name" value="DUSP"/>
    <property type="match status" value="2"/>
</dbReference>
<dbReference type="FunFam" id="3.30.2230.10:FF:000001">
    <property type="entry name" value="Ubiquitinyl hydrolase 1"/>
    <property type="match status" value="1"/>
</dbReference>
<dbReference type="PANTHER" id="PTHR21646:SF13">
    <property type="entry name" value="UBIQUITIN CARBOXYL-TERMINAL HYDROLASE 20"/>
    <property type="match status" value="1"/>
</dbReference>
<evidence type="ECO:0000256" key="1">
    <source>
        <dbReference type="ARBA" id="ARBA00000707"/>
    </source>
</evidence>
<feature type="compositionally biased region" description="Basic and acidic residues" evidence="23">
    <location>
        <begin position="177"/>
        <end position="201"/>
    </location>
</feature>
<feature type="region of interest" description="Disordered" evidence="23">
    <location>
        <begin position="177"/>
        <end position="261"/>
    </location>
</feature>
<comment type="subcellular location">
    <subcellularLocation>
        <location evidence="3">Cytoplasm</location>
        <location evidence="3">Cytoskeleton</location>
        <location evidence="3">Microtubule organizing center</location>
        <location evidence="3">Centrosome</location>
    </subcellularLocation>
    <subcellularLocation>
        <location evidence="4">Cytoplasm</location>
        <location evidence="4">Perinuclear region</location>
    </subcellularLocation>
    <subcellularLocation>
        <location evidence="2">Endoplasmic reticulum</location>
    </subcellularLocation>
</comment>
<evidence type="ECO:0000259" key="25">
    <source>
        <dbReference type="PROSITE" id="PS50271"/>
    </source>
</evidence>
<keyword evidence="17" id="KW-0862">Zinc</keyword>
<keyword evidence="13 22" id="KW-0833">Ubl conjugation pathway</keyword>
<feature type="compositionally biased region" description="Low complexity" evidence="23">
    <location>
        <begin position="313"/>
        <end position="335"/>
    </location>
</feature>
<dbReference type="SUPFAM" id="SSF143791">
    <property type="entry name" value="DUSP-like"/>
    <property type="match status" value="2"/>
</dbReference>
<dbReference type="Proteomes" id="UP000694556">
    <property type="component" value="Chromosome 18"/>
</dbReference>
<dbReference type="InterPro" id="IPR013083">
    <property type="entry name" value="Znf_RING/FYVE/PHD"/>
</dbReference>
<dbReference type="InterPro" id="IPR006615">
    <property type="entry name" value="Pept_C19_DUSP"/>
</dbReference>
<evidence type="ECO:0000256" key="14">
    <source>
        <dbReference type="ARBA" id="ARBA00022801"/>
    </source>
</evidence>
<keyword evidence="9 22" id="KW-0645">Protease</keyword>
<dbReference type="FunFam" id="3.30.2230.10:FF:000002">
    <property type="entry name" value="Ubiquitinyl hydrolase 1"/>
    <property type="match status" value="1"/>
</dbReference>
<keyword evidence="6" id="KW-0963">Cytoplasm</keyword>
<keyword evidence="7" id="KW-0597">Phosphoprotein</keyword>
<dbReference type="PROSITE" id="PS00973">
    <property type="entry name" value="USP_2"/>
    <property type="match status" value="1"/>
</dbReference>
<evidence type="ECO:0000256" key="12">
    <source>
        <dbReference type="ARBA" id="ARBA00022771"/>
    </source>
</evidence>
<dbReference type="GO" id="GO:0048471">
    <property type="term" value="C:perinuclear region of cytoplasm"/>
    <property type="evidence" value="ECO:0007669"/>
    <property type="project" value="UniProtKB-SubCell"/>
</dbReference>
<keyword evidence="19" id="KW-0206">Cytoskeleton</keyword>
<feature type="domain" description="DUSP" evidence="26">
    <location>
        <begin position="678"/>
        <end position="781"/>
    </location>
</feature>
<protein>
    <recommendedName>
        <fullName evidence="22">Ubiquitin carboxyl-terminal hydrolase</fullName>
        <ecNumber evidence="22">3.4.19.12</ecNumber>
    </recommendedName>
</protein>
<evidence type="ECO:0000256" key="22">
    <source>
        <dbReference type="RuleBase" id="RU366025"/>
    </source>
</evidence>
<keyword evidence="18" id="KW-0832">Ubl conjugation</keyword>
<dbReference type="EC" id="3.4.19.12" evidence="22"/>
<dbReference type="Gene3D" id="3.30.40.10">
    <property type="entry name" value="Zinc/RING finger domain, C3HC4 (zinc finger)"/>
    <property type="match status" value="1"/>
</dbReference>
<evidence type="ECO:0000256" key="15">
    <source>
        <dbReference type="ARBA" id="ARBA00022807"/>
    </source>
</evidence>
<evidence type="ECO:0000256" key="3">
    <source>
        <dbReference type="ARBA" id="ARBA00004300"/>
    </source>
</evidence>
<dbReference type="GO" id="GO:0006897">
    <property type="term" value="P:endocytosis"/>
    <property type="evidence" value="ECO:0007669"/>
    <property type="project" value="UniProtKB-KW"/>
</dbReference>
<evidence type="ECO:0000313" key="27">
    <source>
        <dbReference type="Ensembl" id="ENSCMMP00000016798.1"/>
    </source>
</evidence>
<evidence type="ECO:0000256" key="16">
    <source>
        <dbReference type="ARBA" id="ARBA00022824"/>
    </source>
</evidence>
<dbReference type="Gene3D" id="3.30.2230.10">
    <property type="entry name" value="DUSP-like"/>
    <property type="match status" value="2"/>
</dbReference>
<dbReference type="PROSITE" id="PS00972">
    <property type="entry name" value="USP_1"/>
    <property type="match status" value="1"/>
</dbReference>
<name>A0A8C3C7Z8_CAIMO</name>
<evidence type="ECO:0000256" key="23">
    <source>
        <dbReference type="SAM" id="MobiDB-lite"/>
    </source>
</evidence>
<reference evidence="27" key="2">
    <citation type="submission" date="2025-08" db="UniProtKB">
        <authorList>
            <consortium name="Ensembl"/>
        </authorList>
    </citation>
    <scope>IDENTIFICATION</scope>
</reference>
<dbReference type="Ensembl" id="ENSCMMT00000018476.1">
    <property type="protein sequence ID" value="ENSCMMP00000016798.1"/>
    <property type="gene ID" value="ENSCMMG00000010120.1"/>
</dbReference>